<dbReference type="Pfam" id="PF00271">
    <property type="entry name" value="Helicase_C"/>
    <property type="match status" value="1"/>
</dbReference>
<dbReference type="PROSITE" id="PS51192">
    <property type="entry name" value="HELICASE_ATP_BIND_1"/>
    <property type="match status" value="1"/>
</dbReference>
<reference evidence="8" key="1">
    <citation type="journal article" date="2019" name="Int. J. Syst. Evol. Microbiol.">
        <title>The Global Catalogue of Microorganisms (GCM) 10K type strain sequencing project: providing services to taxonomists for standard genome sequencing and annotation.</title>
        <authorList>
            <consortium name="The Broad Institute Genomics Platform"/>
            <consortium name="The Broad Institute Genome Sequencing Center for Infectious Disease"/>
            <person name="Wu L."/>
            <person name="Ma J."/>
        </authorList>
    </citation>
    <scope>NUCLEOTIDE SEQUENCE [LARGE SCALE GENOMIC DNA]</scope>
    <source>
        <strain evidence="8">CGMCC 4.7277</strain>
    </source>
</reference>
<dbReference type="PANTHER" id="PTHR10799">
    <property type="entry name" value="SNF2/RAD54 HELICASE FAMILY"/>
    <property type="match status" value="1"/>
</dbReference>
<evidence type="ECO:0000256" key="2">
    <source>
        <dbReference type="PROSITE-ProRule" id="PRU00325"/>
    </source>
</evidence>
<dbReference type="Proteomes" id="UP001596084">
    <property type="component" value="Unassembled WGS sequence"/>
</dbReference>
<keyword evidence="2" id="KW-0479">Metal-binding</keyword>
<dbReference type="CDD" id="cd18012">
    <property type="entry name" value="DEXQc_arch_SWI2_SNF2"/>
    <property type="match status" value="1"/>
</dbReference>
<keyword evidence="2" id="KW-0863">Zinc-finger</keyword>
<feature type="domain" description="SWIM-type" evidence="4">
    <location>
        <begin position="64"/>
        <end position="104"/>
    </location>
</feature>
<name>A0ABW0QEX5_9BURK</name>
<proteinExistence type="predicted"/>
<dbReference type="SMART" id="SM00490">
    <property type="entry name" value="HELICc"/>
    <property type="match status" value="1"/>
</dbReference>
<dbReference type="InterPro" id="IPR001650">
    <property type="entry name" value="Helicase_C-like"/>
</dbReference>
<dbReference type="InterPro" id="IPR049730">
    <property type="entry name" value="SNF2/RAD54-like_C"/>
</dbReference>
<evidence type="ECO:0000259" key="6">
    <source>
        <dbReference type="PROSITE" id="PS51194"/>
    </source>
</evidence>
<feature type="domain" description="Helicase ATP-binding" evidence="5">
    <location>
        <begin position="708"/>
        <end position="868"/>
    </location>
</feature>
<evidence type="ECO:0000256" key="1">
    <source>
        <dbReference type="ARBA" id="ARBA00022801"/>
    </source>
</evidence>
<feature type="domain" description="Helicase C-terminal" evidence="6">
    <location>
        <begin position="993"/>
        <end position="1148"/>
    </location>
</feature>
<dbReference type="SUPFAM" id="SSF52540">
    <property type="entry name" value="P-loop containing nucleoside triphosphate hydrolases"/>
    <property type="match status" value="2"/>
</dbReference>
<evidence type="ECO:0000313" key="8">
    <source>
        <dbReference type="Proteomes" id="UP001596084"/>
    </source>
</evidence>
<protein>
    <submittedName>
        <fullName evidence="7">SNF2-related protein</fullName>
    </submittedName>
</protein>
<dbReference type="InterPro" id="IPR014001">
    <property type="entry name" value="Helicase_ATP-bd"/>
</dbReference>
<dbReference type="InterPro" id="IPR007527">
    <property type="entry name" value="Znf_SWIM"/>
</dbReference>
<keyword evidence="3" id="KW-0175">Coiled coil</keyword>
<dbReference type="CDD" id="cd18793">
    <property type="entry name" value="SF2_C_SNF"/>
    <property type="match status" value="1"/>
</dbReference>
<comment type="caution">
    <text evidence="7">The sequence shown here is derived from an EMBL/GenBank/DDBJ whole genome shotgun (WGS) entry which is preliminary data.</text>
</comment>
<dbReference type="PROSITE" id="PS50966">
    <property type="entry name" value="ZF_SWIM"/>
    <property type="match status" value="1"/>
</dbReference>
<dbReference type="InterPro" id="IPR027417">
    <property type="entry name" value="P-loop_NTPase"/>
</dbReference>
<feature type="coiled-coil region" evidence="3">
    <location>
        <begin position="127"/>
        <end position="166"/>
    </location>
</feature>
<dbReference type="SMART" id="SM00487">
    <property type="entry name" value="DEXDc"/>
    <property type="match status" value="1"/>
</dbReference>
<dbReference type="InterPro" id="IPR000330">
    <property type="entry name" value="SNF2_N"/>
</dbReference>
<dbReference type="Gene3D" id="3.40.50.10810">
    <property type="entry name" value="Tandem AAA-ATPase domain"/>
    <property type="match status" value="1"/>
</dbReference>
<organism evidence="7 8">
    <name type="scientific">Polaromonas jejuensis</name>
    <dbReference type="NCBI Taxonomy" id="457502"/>
    <lineage>
        <taxon>Bacteria</taxon>
        <taxon>Pseudomonadati</taxon>
        <taxon>Pseudomonadota</taxon>
        <taxon>Betaproteobacteria</taxon>
        <taxon>Burkholderiales</taxon>
        <taxon>Comamonadaceae</taxon>
        <taxon>Polaromonas</taxon>
    </lineage>
</organism>
<dbReference type="InterPro" id="IPR038718">
    <property type="entry name" value="SNF2-like_sf"/>
</dbReference>
<accession>A0ABW0QEX5</accession>
<keyword evidence="8" id="KW-1185">Reference proteome</keyword>
<dbReference type="Pfam" id="PF00176">
    <property type="entry name" value="SNF2-rel_dom"/>
    <property type="match status" value="1"/>
</dbReference>
<dbReference type="Gene3D" id="3.40.50.300">
    <property type="entry name" value="P-loop containing nucleotide triphosphate hydrolases"/>
    <property type="match status" value="1"/>
</dbReference>
<dbReference type="RefSeq" id="WP_084389530.1">
    <property type="nucleotide sequence ID" value="NZ_JBHSMX010000023.1"/>
</dbReference>
<evidence type="ECO:0000259" key="4">
    <source>
        <dbReference type="PROSITE" id="PS50966"/>
    </source>
</evidence>
<keyword evidence="2" id="KW-0862">Zinc</keyword>
<gene>
    <name evidence="7" type="ORF">ACFPP7_14945</name>
</gene>
<keyword evidence="1" id="KW-0378">Hydrolase</keyword>
<evidence type="ECO:0000259" key="5">
    <source>
        <dbReference type="PROSITE" id="PS51192"/>
    </source>
</evidence>
<dbReference type="EMBL" id="JBHSMX010000023">
    <property type="protein sequence ID" value="MFC5522197.1"/>
    <property type="molecule type" value="Genomic_DNA"/>
</dbReference>
<evidence type="ECO:0000256" key="3">
    <source>
        <dbReference type="SAM" id="Coils"/>
    </source>
</evidence>
<dbReference type="PROSITE" id="PS51194">
    <property type="entry name" value="HELICASE_CTER"/>
    <property type="match status" value="1"/>
</dbReference>
<evidence type="ECO:0000313" key="7">
    <source>
        <dbReference type="EMBL" id="MFC5522197.1"/>
    </source>
</evidence>
<sequence length="1162" mass="127419">MQTNPLKNGLWFNPQSLERLSSSGAWSRGLLLYRSQNVLHLDIEPLKDHWLLEGQVQGSQRAPYEVSVEMTLLPDGQLADWLSDCSCPVGADCKHGVALTLKAAYQGLHLLGPELANSAALHAVPSREQAEALRQAALARAEDKARQEAEAQLLQWMQALDRASGRPAEAARTDEQVRSEQYLYLLTVVGDPGPTPRLQLEAMVSYPKVSGGWAKPKSIRTPPHEGQAAYDLASEADRQVLQLMRAMPNSDNFYSAYSVSPRVILAGQAGLLALQQAASTGRLFMNEGRGSPGAAIRWGPPRTLEWHWQELPGAQATGPGWALRARLSPAGTKDTLGATLCLNSPPLYLDAGQGLCGPVDTPGIAPAQLALLLKAPPLRTSALQKHQVNLMGHLGSLPALPLPPVLQDFTRLSGATPTASLHLSLNPTEDVRFMGLIQARLRFDYQGHRGWWAGQGTAVLVDGPQGRVLLQRDAEAELDAITRLFDLGLKATDGGIFGIPGDGPQQDWLHWADNGFTVLRDAGFEVTLDDALARWITHADSLSVQLQPQGDDEASSPWFELSLGMEINGQRHNILPWLPELIAAAAASPPDPATGQPGMPPFVYLPAPGGQGFIRLPTDALKPWMAALLELVGDRAHNFSADSLRLSRLDALRTSAALGEGAVWEGAQALRTTVRQLSGHVQLPVVAAPAGLQASLRPYQQQGLNWLQFLRQHGLSGILADDMGLGKTLQTLAHVLAEKEAGRLTRPALIVAPVSLMGNWRREAERFTPGLRALVLHGKERHDAAAEMSTHDLVIAPYSLLQRDRERWLEQPWHLVVLDEAQNIKNASTHAAQVVSALQTRHRLCLSGTPMENHLGELWSLFHFLMPGFLGSQARFKELFRTPIEKEGDGERLAQLRRRITPFTLRRTKREVATELPDKIESVSSIELSGKQADLYETIRLSTEKTVRDALTSKGLAKSQIQILDALLKLRQVCCDPRLLPLASAKKIRQSAKLEHLMELLPEMVAEGRRVLLFSTFTSMLTLIEEALKARGMPWVKLTGQSQKRDEIIERFTSGEVPLFLISLKAGGVGLNLPQADTVIHYDPWWNPAAENQATDRAHRIGQKSQVFVYKLVAQGTIEERILALQERKAALAESMYSGSQARKQPLFTESDVAELLRPLGT</sequence>